<keyword evidence="1" id="KW-0472">Membrane</keyword>
<feature type="transmembrane region" description="Helical" evidence="1">
    <location>
        <begin position="21"/>
        <end position="43"/>
    </location>
</feature>
<reference evidence="2 3" key="1">
    <citation type="submission" date="2018-09" db="EMBL/GenBank/DDBJ databases">
        <title>Metagenome Assembled Genomes from an Advanced Water Purification Facility.</title>
        <authorList>
            <person name="Stamps B.W."/>
            <person name="Spear J.R."/>
        </authorList>
    </citation>
    <scope>NUCLEOTIDE SEQUENCE [LARGE SCALE GENOMIC DNA]</scope>
    <source>
        <strain evidence="2">Bin_29_2</strain>
    </source>
</reference>
<dbReference type="GO" id="GO:0005886">
    <property type="term" value="C:plasma membrane"/>
    <property type="evidence" value="ECO:0007669"/>
    <property type="project" value="TreeGrafter"/>
</dbReference>
<organism evidence="2 3">
    <name type="scientific">Mycolicibacter arupensis</name>
    <dbReference type="NCBI Taxonomy" id="342002"/>
    <lineage>
        <taxon>Bacteria</taxon>
        <taxon>Bacillati</taxon>
        <taxon>Actinomycetota</taxon>
        <taxon>Actinomycetes</taxon>
        <taxon>Mycobacteriales</taxon>
        <taxon>Mycobacteriaceae</taxon>
        <taxon>Mycolicibacter</taxon>
    </lineage>
</organism>
<gene>
    <name evidence="2" type="ORF">E6Q54_13325</name>
</gene>
<dbReference type="EMBL" id="SSGD01000073">
    <property type="protein sequence ID" value="TXI55097.1"/>
    <property type="molecule type" value="Genomic_DNA"/>
</dbReference>
<evidence type="ECO:0000313" key="2">
    <source>
        <dbReference type="EMBL" id="TXI55097.1"/>
    </source>
</evidence>
<keyword evidence="1" id="KW-1133">Transmembrane helix</keyword>
<comment type="caution">
    <text evidence="2">The sequence shown here is derived from an EMBL/GenBank/DDBJ whole genome shotgun (WGS) entry which is preliminary data.</text>
</comment>
<protein>
    <submittedName>
        <fullName evidence="2">DUF417 family protein</fullName>
    </submittedName>
</protein>
<dbReference type="InterPro" id="IPR016865">
    <property type="entry name" value="RclC"/>
</dbReference>
<dbReference type="Pfam" id="PF04224">
    <property type="entry name" value="DUF417"/>
    <property type="match status" value="1"/>
</dbReference>
<sequence length="176" mass="18559">MATDIKVVMSRLSNAESAVSSVGNIVARYGLAGVIGWIGILKFHTYEAQNIQPLVSNSPFMGWMYHLLSVDAFSLLLGIVEIVTALLLVVKPWFPAISVTGSLLAILLFVSTLTFLFTTPGVGEASAGGFPLLSMTGQFLIKDIVLLGVAILTLADALKAIAPGASLTADRGDTRH</sequence>
<evidence type="ECO:0000313" key="3">
    <source>
        <dbReference type="Proteomes" id="UP000321797"/>
    </source>
</evidence>
<dbReference type="PANTHER" id="PTHR40106:SF1">
    <property type="entry name" value="INNER MEMBRANE PROTEIN RCLC"/>
    <property type="match status" value="1"/>
</dbReference>
<accession>A0A5C7XZS5</accession>
<dbReference type="GO" id="GO:1901530">
    <property type="term" value="P:response to hypochlorite"/>
    <property type="evidence" value="ECO:0007669"/>
    <property type="project" value="TreeGrafter"/>
</dbReference>
<dbReference type="PIRSF" id="PIRSF028065">
    <property type="entry name" value="UCP028065"/>
    <property type="match status" value="1"/>
</dbReference>
<dbReference type="PANTHER" id="PTHR40106">
    <property type="entry name" value="INNER MEMBRANE PROTEIN RCLC"/>
    <property type="match status" value="1"/>
</dbReference>
<feature type="transmembrane region" description="Helical" evidence="1">
    <location>
        <begin position="96"/>
        <end position="119"/>
    </location>
</feature>
<evidence type="ECO:0000256" key="1">
    <source>
        <dbReference type="SAM" id="Phobius"/>
    </source>
</evidence>
<feature type="transmembrane region" description="Helical" evidence="1">
    <location>
        <begin position="63"/>
        <end position="89"/>
    </location>
</feature>
<name>A0A5C7XZS5_9MYCO</name>
<dbReference type="InterPro" id="IPR007339">
    <property type="entry name" value="RclC-like"/>
</dbReference>
<feature type="transmembrane region" description="Helical" evidence="1">
    <location>
        <begin position="139"/>
        <end position="158"/>
    </location>
</feature>
<keyword evidence="1" id="KW-0812">Transmembrane</keyword>
<proteinExistence type="predicted"/>
<dbReference type="Proteomes" id="UP000321797">
    <property type="component" value="Unassembled WGS sequence"/>
</dbReference>
<dbReference type="AlphaFoldDB" id="A0A5C7XZS5"/>